<dbReference type="AlphaFoldDB" id="A0A9P6LJA6"/>
<dbReference type="RefSeq" id="XP_038743858.1">
    <property type="nucleotide sequence ID" value="XM_038890675.1"/>
</dbReference>
<evidence type="ECO:0000313" key="3">
    <source>
        <dbReference type="Proteomes" id="UP000781932"/>
    </source>
</evidence>
<dbReference type="Gene3D" id="3.40.50.720">
    <property type="entry name" value="NAD(P)-binding Rossmann-like Domain"/>
    <property type="match status" value="1"/>
</dbReference>
<keyword evidence="3" id="KW-1185">Reference proteome</keyword>
<feature type="domain" description="PRISE-like Rossmann-fold" evidence="1">
    <location>
        <begin position="1"/>
        <end position="317"/>
    </location>
</feature>
<sequence>MKEKISDVGQVTHVFYLAYKAHTDRNYEAECHENIEMFKRAVAAVDILSPVLELVVLQTGSKAYGCHLLRNRPSNMITPMKETLPRMSPPHDAGLFYYPQLDWIAEYSKAKSWTWLETRPDIVVGFVPNGNWYSLGTVLGIFFSLYRHIHGADAECPFPGSLDSWNALSVDASADMIARQTLHLSTTAVQSVKKGDAFNVGDAKRPSCWREKWPVLCEYFGLKGVKSEQDNPIEVRKFIRENLSAWSELEGRYGLEKGHADNPMIYPGFEYFLLTQFDTDRHFDMSKMYATGFGEERSTIEAWGKVFDRMREAKIIPSGF</sequence>
<comment type="caution">
    <text evidence="2">The sequence shown here is derived from an EMBL/GenBank/DDBJ whole genome shotgun (WGS) entry which is preliminary data.</text>
</comment>
<gene>
    <name evidence="2" type="ORF">CkaCkLH20_07960</name>
</gene>
<dbReference type="PANTHER" id="PTHR32487:SF8">
    <property type="entry name" value="NAD-DEPENDENT EPIMERASE_DEHYDRATASE DOMAIN-CONTAINING PROTEIN"/>
    <property type="match status" value="1"/>
</dbReference>
<protein>
    <recommendedName>
        <fullName evidence="1">PRISE-like Rossmann-fold domain-containing protein</fullName>
    </recommendedName>
</protein>
<reference evidence="2" key="1">
    <citation type="submission" date="2020-03" db="EMBL/GenBank/DDBJ databases">
        <authorList>
            <person name="He L."/>
        </authorList>
    </citation>
    <scope>NUCLEOTIDE SEQUENCE</scope>
    <source>
        <strain evidence="2">CkLH20</strain>
    </source>
</reference>
<dbReference type="Proteomes" id="UP000781932">
    <property type="component" value="Unassembled WGS sequence"/>
</dbReference>
<dbReference type="GeneID" id="62163749"/>
<dbReference type="InterPro" id="IPR055222">
    <property type="entry name" value="PRISE-like_Rossmann-fold"/>
</dbReference>
<dbReference type="OrthoDB" id="1731983at2759"/>
<accession>A0A9P6LJA6</accession>
<proteinExistence type="predicted"/>
<dbReference type="PANTHER" id="PTHR32487">
    <property type="entry name" value="3-OXO-DELTA(4,5)-STEROID 5-BETA-REDUCTASE"/>
    <property type="match status" value="1"/>
</dbReference>
<reference evidence="2" key="2">
    <citation type="submission" date="2020-11" db="EMBL/GenBank/DDBJ databases">
        <title>Whole genome sequencing of Colletotrichum sp.</title>
        <authorList>
            <person name="Li H."/>
        </authorList>
    </citation>
    <scope>NUCLEOTIDE SEQUENCE</scope>
    <source>
        <strain evidence="2">CkLH20</strain>
    </source>
</reference>
<dbReference type="EMBL" id="JAATWM020000026">
    <property type="protein sequence ID" value="KAF9874397.1"/>
    <property type="molecule type" value="Genomic_DNA"/>
</dbReference>
<evidence type="ECO:0000259" key="1">
    <source>
        <dbReference type="Pfam" id="PF22917"/>
    </source>
</evidence>
<evidence type="ECO:0000313" key="2">
    <source>
        <dbReference type="EMBL" id="KAF9874397.1"/>
    </source>
</evidence>
<dbReference type="Pfam" id="PF22917">
    <property type="entry name" value="PRISE"/>
    <property type="match status" value="1"/>
</dbReference>
<name>A0A9P6LJA6_9PEZI</name>
<organism evidence="2 3">
    <name type="scientific">Colletotrichum karsti</name>
    <dbReference type="NCBI Taxonomy" id="1095194"/>
    <lineage>
        <taxon>Eukaryota</taxon>
        <taxon>Fungi</taxon>
        <taxon>Dikarya</taxon>
        <taxon>Ascomycota</taxon>
        <taxon>Pezizomycotina</taxon>
        <taxon>Sordariomycetes</taxon>
        <taxon>Hypocreomycetidae</taxon>
        <taxon>Glomerellales</taxon>
        <taxon>Glomerellaceae</taxon>
        <taxon>Colletotrichum</taxon>
        <taxon>Colletotrichum boninense species complex</taxon>
    </lineage>
</organism>